<name>A0A1H1RLW1_9ACTN</name>
<evidence type="ECO:0000256" key="3">
    <source>
        <dbReference type="ARBA" id="ARBA00022801"/>
    </source>
</evidence>
<dbReference type="EMBL" id="LT629772">
    <property type="protein sequence ID" value="SDS35959.1"/>
    <property type="molecule type" value="Genomic_DNA"/>
</dbReference>
<reference evidence="6 7" key="1">
    <citation type="submission" date="2016-10" db="EMBL/GenBank/DDBJ databases">
        <authorList>
            <person name="de Groot N.N."/>
        </authorList>
    </citation>
    <scope>NUCLEOTIDE SEQUENCE [LARGE SCALE GENOMIC DNA]</scope>
    <source>
        <strain evidence="6 7">DSM 21800</strain>
    </source>
</reference>
<dbReference type="OrthoDB" id="9775130at2"/>
<dbReference type="InterPro" id="IPR029058">
    <property type="entry name" value="AB_hydrolase_fold"/>
</dbReference>
<dbReference type="AlphaFoldDB" id="A0A1H1RLW1"/>
<keyword evidence="2" id="KW-0963">Cytoplasm</keyword>
<dbReference type="Gene3D" id="3.40.50.1820">
    <property type="entry name" value="alpha/beta hydrolase"/>
    <property type="match status" value="1"/>
</dbReference>
<organism evidence="6 7">
    <name type="scientific">Microlunatus soli</name>
    <dbReference type="NCBI Taxonomy" id="630515"/>
    <lineage>
        <taxon>Bacteria</taxon>
        <taxon>Bacillati</taxon>
        <taxon>Actinomycetota</taxon>
        <taxon>Actinomycetes</taxon>
        <taxon>Propionibacteriales</taxon>
        <taxon>Propionibacteriaceae</taxon>
        <taxon>Microlunatus</taxon>
    </lineage>
</organism>
<dbReference type="RefSeq" id="WP_157683304.1">
    <property type="nucleotide sequence ID" value="NZ_LT629772.1"/>
</dbReference>
<dbReference type="GO" id="GO:0006826">
    <property type="term" value="P:iron ion transport"/>
    <property type="evidence" value="ECO:0007669"/>
    <property type="project" value="InterPro"/>
</dbReference>
<feature type="domain" description="Enterochelin esterase N-terminal" evidence="5">
    <location>
        <begin position="69"/>
        <end position="172"/>
    </location>
</feature>
<proteinExistence type="inferred from homology"/>
<dbReference type="Proteomes" id="UP000199103">
    <property type="component" value="Chromosome I"/>
</dbReference>
<dbReference type="Pfam" id="PF00756">
    <property type="entry name" value="Esterase"/>
    <property type="match status" value="1"/>
</dbReference>
<dbReference type="GO" id="GO:0005975">
    <property type="term" value="P:carbohydrate metabolic process"/>
    <property type="evidence" value="ECO:0007669"/>
    <property type="project" value="UniProtKB-ARBA"/>
</dbReference>
<evidence type="ECO:0000313" key="7">
    <source>
        <dbReference type="Proteomes" id="UP000199103"/>
    </source>
</evidence>
<dbReference type="InterPro" id="IPR050583">
    <property type="entry name" value="Mycobacterial_A85_antigen"/>
</dbReference>
<protein>
    <submittedName>
        <fullName evidence="6">Enterochelin esterase</fullName>
    </submittedName>
</protein>
<dbReference type="Gene3D" id="2.60.40.10">
    <property type="entry name" value="Immunoglobulins"/>
    <property type="match status" value="1"/>
</dbReference>
<dbReference type="InterPro" id="IPR021764">
    <property type="entry name" value="Enterochelin_esterase_N"/>
</dbReference>
<keyword evidence="7" id="KW-1185">Reference proteome</keyword>
<dbReference type="InterPro" id="IPR000801">
    <property type="entry name" value="Esterase-like"/>
</dbReference>
<dbReference type="InterPro" id="IPR014756">
    <property type="entry name" value="Ig_E-set"/>
</dbReference>
<dbReference type="PANTHER" id="PTHR48098">
    <property type="entry name" value="ENTEROCHELIN ESTERASE-RELATED"/>
    <property type="match status" value="1"/>
</dbReference>
<evidence type="ECO:0000259" key="5">
    <source>
        <dbReference type="Pfam" id="PF11806"/>
    </source>
</evidence>
<dbReference type="SUPFAM" id="SSF53474">
    <property type="entry name" value="alpha/beta-Hydrolases"/>
    <property type="match status" value="1"/>
</dbReference>
<comment type="similarity">
    <text evidence="4">Belongs to the Fes family.</text>
</comment>
<dbReference type="GO" id="GO:0005506">
    <property type="term" value="F:iron ion binding"/>
    <property type="evidence" value="ECO:0007669"/>
    <property type="project" value="InterPro"/>
</dbReference>
<dbReference type="GO" id="GO:0008849">
    <property type="term" value="F:enterochelin esterase activity"/>
    <property type="evidence" value="ECO:0007669"/>
    <property type="project" value="InterPro"/>
</dbReference>
<evidence type="ECO:0000256" key="1">
    <source>
        <dbReference type="ARBA" id="ARBA00004496"/>
    </source>
</evidence>
<evidence type="ECO:0000256" key="4">
    <source>
        <dbReference type="ARBA" id="ARBA00024201"/>
    </source>
</evidence>
<dbReference type="SUPFAM" id="SSF81296">
    <property type="entry name" value="E set domains"/>
    <property type="match status" value="1"/>
</dbReference>
<dbReference type="PANTHER" id="PTHR48098:SF3">
    <property type="entry name" value="IRON(III) ENTEROBACTIN ESTERASE"/>
    <property type="match status" value="1"/>
</dbReference>
<dbReference type="Pfam" id="PF11806">
    <property type="entry name" value="Enterochelin_N"/>
    <property type="match status" value="1"/>
</dbReference>
<dbReference type="InterPro" id="IPR013783">
    <property type="entry name" value="Ig-like_fold"/>
</dbReference>
<dbReference type="STRING" id="630515.SAMN04489812_1673"/>
<dbReference type="GO" id="GO:0005737">
    <property type="term" value="C:cytoplasm"/>
    <property type="evidence" value="ECO:0007669"/>
    <property type="project" value="UniProtKB-SubCell"/>
</dbReference>
<accession>A0A1H1RLW1</accession>
<evidence type="ECO:0000313" key="6">
    <source>
        <dbReference type="EMBL" id="SDS35959.1"/>
    </source>
</evidence>
<keyword evidence="3" id="KW-0378">Hydrolase</keyword>
<comment type="subcellular location">
    <subcellularLocation>
        <location evidence="1">Cytoplasm</location>
    </subcellularLocation>
</comment>
<evidence type="ECO:0000256" key="2">
    <source>
        <dbReference type="ARBA" id="ARBA00022490"/>
    </source>
</evidence>
<sequence length="430" mass="47165">MQQTTVDTELDSVTPRRITSPSMTRLCAELSTVSGPVRAARVQRFWDGVAASGTPLIRPATTGTDQHDVTFLWRGVPDTDRVLLSMSGLDRERPDAALLDRIPDTDIWYACYRLRGDHRSSYRFSALRRGESTAVPRGSGSADPFNPTRLPGRWDRSTGAVFALPDAPADPWPPAVGPGTDDHAKRHRVPSDQLGCGRGVWIYRPSAAERTDPLPVLVLCDGDRWFGELGLADVLDHLIGNNLLPPLQVLAPEAVAPDTRWRELTAHDPFVSFLADELLPWAARRWPLTDDPTRTLIAGQSLGGLTALYAALTRPHRFGTVLAQSASLWWRPGMPSRPCPDADGRWLADLFGAAERLPTKVQLQVGLQEGSMVRHTRELDAVLRGRAVPVSRVEFNGGHDYACWRTGLIDGIGDLLRPGSPDERGTLPAT</sequence>
<gene>
    <name evidence="6" type="ORF">SAMN04489812_1673</name>
</gene>
<dbReference type="NCBIfam" id="NF007758">
    <property type="entry name" value="PRK10439.1"/>
    <property type="match status" value="1"/>
</dbReference>